<dbReference type="InterPro" id="IPR029068">
    <property type="entry name" value="Glyas_Bleomycin-R_OHBP_Dase"/>
</dbReference>
<dbReference type="GO" id="GO:0046491">
    <property type="term" value="P:L-methylmalonyl-CoA metabolic process"/>
    <property type="evidence" value="ECO:0007669"/>
    <property type="project" value="TreeGrafter"/>
</dbReference>
<feature type="domain" description="VOC" evidence="2">
    <location>
        <begin position="8"/>
        <end position="131"/>
    </location>
</feature>
<dbReference type="InterPro" id="IPR004360">
    <property type="entry name" value="Glyas_Fos-R_dOase_dom"/>
</dbReference>
<evidence type="ECO:0000313" key="3">
    <source>
        <dbReference type="EMBL" id="SFQ81096.1"/>
    </source>
</evidence>
<gene>
    <name evidence="3" type="ORF">SAMN04515668_4620</name>
</gene>
<keyword evidence="4" id="KW-1185">Reference proteome</keyword>
<dbReference type="SUPFAM" id="SSF54593">
    <property type="entry name" value="Glyoxalase/Bleomycin resistance protein/Dihydroxybiphenyl dioxygenase"/>
    <property type="match status" value="1"/>
</dbReference>
<dbReference type="InterPro" id="IPR037523">
    <property type="entry name" value="VOC_core"/>
</dbReference>
<dbReference type="OrthoDB" id="192739at2"/>
<dbReference type="PANTHER" id="PTHR43048">
    <property type="entry name" value="METHYLMALONYL-COA EPIMERASE"/>
    <property type="match status" value="1"/>
</dbReference>
<dbReference type="RefSeq" id="WP_092678659.1">
    <property type="nucleotide sequence ID" value="NZ_FOXS01000009.1"/>
</dbReference>
<organism evidence="3 4">
    <name type="scientific">Hymenobacter arizonensis</name>
    <name type="common">Siccationidurans arizonensis</name>
    <dbReference type="NCBI Taxonomy" id="1227077"/>
    <lineage>
        <taxon>Bacteria</taxon>
        <taxon>Pseudomonadati</taxon>
        <taxon>Bacteroidota</taxon>
        <taxon>Cytophagia</taxon>
        <taxon>Cytophagales</taxon>
        <taxon>Hymenobacteraceae</taxon>
        <taxon>Hymenobacter</taxon>
    </lineage>
</organism>
<dbReference type="PANTHER" id="PTHR43048:SF3">
    <property type="entry name" value="METHYLMALONYL-COA EPIMERASE, MITOCHONDRIAL"/>
    <property type="match status" value="1"/>
</dbReference>
<accession>A0A1I6BJG9</accession>
<dbReference type="GO" id="GO:0004493">
    <property type="term" value="F:methylmalonyl-CoA epimerase activity"/>
    <property type="evidence" value="ECO:0007669"/>
    <property type="project" value="TreeGrafter"/>
</dbReference>
<dbReference type="STRING" id="1227077.SAMN04515668_4620"/>
<dbReference type="Pfam" id="PF00903">
    <property type="entry name" value="Glyoxalase"/>
    <property type="match status" value="1"/>
</dbReference>
<dbReference type="EMBL" id="FOXS01000009">
    <property type="protein sequence ID" value="SFQ81096.1"/>
    <property type="molecule type" value="Genomic_DNA"/>
</dbReference>
<evidence type="ECO:0000313" key="4">
    <source>
        <dbReference type="Proteomes" id="UP000199029"/>
    </source>
</evidence>
<dbReference type="InterPro" id="IPR051785">
    <property type="entry name" value="MMCE/EMCE_epimerase"/>
</dbReference>
<dbReference type="Proteomes" id="UP000199029">
    <property type="component" value="Unassembled WGS sequence"/>
</dbReference>
<reference evidence="4" key="1">
    <citation type="submission" date="2016-10" db="EMBL/GenBank/DDBJ databases">
        <authorList>
            <person name="Varghese N."/>
            <person name="Submissions S."/>
        </authorList>
    </citation>
    <scope>NUCLEOTIDE SEQUENCE [LARGE SCALE GENOMIC DNA]</scope>
    <source>
        <strain evidence="4">OR362-8,ATCC BAA-1266,JCM 13504</strain>
    </source>
</reference>
<dbReference type="AlphaFoldDB" id="A0A1I6BJG9"/>
<dbReference type="Gene3D" id="3.10.180.10">
    <property type="entry name" value="2,3-Dihydroxybiphenyl 1,2-Dioxygenase, domain 1"/>
    <property type="match status" value="1"/>
</dbReference>
<dbReference type="GO" id="GO:0046872">
    <property type="term" value="F:metal ion binding"/>
    <property type="evidence" value="ECO:0007669"/>
    <property type="project" value="UniProtKB-KW"/>
</dbReference>
<evidence type="ECO:0000256" key="1">
    <source>
        <dbReference type="ARBA" id="ARBA00022723"/>
    </source>
</evidence>
<dbReference type="PROSITE" id="PS51819">
    <property type="entry name" value="VOC"/>
    <property type="match status" value="1"/>
</dbReference>
<evidence type="ECO:0000259" key="2">
    <source>
        <dbReference type="PROSITE" id="PS51819"/>
    </source>
</evidence>
<sequence>MNGLTFTGVDHPGLAVANIEGLTEWYCTVLGYTRWFEYRNEATGKVVWMLRGPDNSLLEIMPRDDTPRPKRTTWTPGWSHLALRITDLDQAMRHLDEHGVQWGGEVMPAIGGGRVRNFYDPEGNMLQLLERGPLE</sequence>
<proteinExistence type="predicted"/>
<protein>
    <submittedName>
        <fullName evidence="3">Glyoxylase I family protein</fullName>
    </submittedName>
</protein>
<name>A0A1I6BJG9_HYMAR</name>
<keyword evidence="1" id="KW-0479">Metal-binding</keyword>